<comment type="caution">
    <text evidence="2">The sequence shown here is derived from an EMBL/GenBank/DDBJ whole genome shotgun (WGS) entry which is preliminary data.</text>
</comment>
<evidence type="ECO:0000313" key="2">
    <source>
        <dbReference type="EMBL" id="MEO3714909.1"/>
    </source>
</evidence>
<gene>
    <name evidence="2" type="ORF">ABDJ40_19245</name>
</gene>
<dbReference type="EMBL" id="JBDPZC010000010">
    <property type="protein sequence ID" value="MEO3714909.1"/>
    <property type="molecule type" value="Genomic_DNA"/>
</dbReference>
<organism evidence="2 3">
    <name type="scientific">Roseateles flavus</name>
    <dbReference type="NCBI Taxonomy" id="3149041"/>
    <lineage>
        <taxon>Bacteria</taxon>
        <taxon>Pseudomonadati</taxon>
        <taxon>Pseudomonadota</taxon>
        <taxon>Betaproteobacteria</taxon>
        <taxon>Burkholderiales</taxon>
        <taxon>Sphaerotilaceae</taxon>
        <taxon>Roseateles</taxon>
    </lineage>
</organism>
<keyword evidence="3" id="KW-1185">Reference proteome</keyword>
<feature type="chain" id="PRO_5046317549" evidence="1">
    <location>
        <begin position="24"/>
        <end position="157"/>
    </location>
</feature>
<protein>
    <submittedName>
        <fullName evidence="2">STY0301 family protein</fullName>
    </submittedName>
</protein>
<evidence type="ECO:0000313" key="3">
    <source>
        <dbReference type="Proteomes" id="UP001462640"/>
    </source>
</evidence>
<dbReference type="InterPro" id="IPR049973">
    <property type="entry name" value="STY0301-like"/>
</dbReference>
<keyword evidence="1" id="KW-0732">Signal</keyword>
<feature type="signal peptide" evidence="1">
    <location>
        <begin position="1"/>
        <end position="23"/>
    </location>
</feature>
<dbReference type="NCBIfam" id="NF042415">
    <property type="entry name" value="STY0301_fam"/>
    <property type="match status" value="1"/>
</dbReference>
<evidence type="ECO:0000256" key="1">
    <source>
        <dbReference type="SAM" id="SignalP"/>
    </source>
</evidence>
<reference evidence="2 3" key="1">
    <citation type="submission" date="2024-05" db="EMBL/GenBank/DDBJ databases">
        <title>Roseateles sp. 2.12 16S ribosomal RNA gene Genome sequencing and assembly.</title>
        <authorList>
            <person name="Woo H."/>
        </authorList>
    </citation>
    <scope>NUCLEOTIDE SEQUENCE [LARGE SCALE GENOMIC DNA]</scope>
    <source>
        <strain evidence="2 3">2.12</strain>
    </source>
</reference>
<sequence>MRPIATPLRAAALALCLASAAWAGPSEPAPALACPASLEVREQPGSAPASPWLALTDPGLPVHALSGVSMLQGPPEQGARLVPDFERKAGRLRHYGWTFKPVPTSAATDEALWLACSYHHTALILVRPVPAGMKRCEVQERLLPTGRSLGIEGLRCE</sequence>
<proteinExistence type="predicted"/>
<name>A0ABV0GIM7_9BURK</name>
<dbReference type="RefSeq" id="WP_347612039.1">
    <property type="nucleotide sequence ID" value="NZ_JBDPZC010000010.1"/>
</dbReference>
<accession>A0ABV0GIM7</accession>
<dbReference type="Proteomes" id="UP001462640">
    <property type="component" value="Unassembled WGS sequence"/>
</dbReference>